<sequence length="253" mass="27463">MLTPDATCTFIGEPGFCDGETVNTVDMVSSTPLTELAELQVRTRMSGEIEQGARTGTAHNRAAVEKAAEELFTEQGFAATGVRDIARHAGVDPALVIRYFGSKEKLFVRTMTMSDAFLEVIGGPLDGLGRALVDFVVRRTRARQTDESGAVYAALVRASDRPAVREHLQDAIEQMIITPLAPRLDGDDAELRAHLLAAQLAGLMTALYVVESPWLLAAPIDDIVDRYGAALQALVRPRRDAGRNTLPRNAHRV</sequence>
<evidence type="ECO:0000256" key="2">
    <source>
        <dbReference type="PROSITE-ProRule" id="PRU00335"/>
    </source>
</evidence>
<dbReference type="InterPro" id="IPR050109">
    <property type="entry name" value="HTH-type_TetR-like_transc_reg"/>
</dbReference>
<evidence type="ECO:0000313" key="5">
    <source>
        <dbReference type="Proteomes" id="UP000254569"/>
    </source>
</evidence>
<evidence type="ECO:0000259" key="3">
    <source>
        <dbReference type="PROSITE" id="PS50977"/>
    </source>
</evidence>
<dbReference type="SUPFAM" id="SSF46689">
    <property type="entry name" value="Homeodomain-like"/>
    <property type="match status" value="1"/>
</dbReference>
<dbReference type="Proteomes" id="UP000254569">
    <property type="component" value="Unassembled WGS sequence"/>
</dbReference>
<accession>A0A379M0I1</accession>
<proteinExistence type="predicted"/>
<dbReference type="InterPro" id="IPR041678">
    <property type="entry name" value="TetR_C_16"/>
</dbReference>
<dbReference type="SUPFAM" id="SSF48498">
    <property type="entry name" value="Tetracyclin repressor-like, C-terminal domain"/>
    <property type="match status" value="1"/>
</dbReference>
<dbReference type="Gene3D" id="1.10.10.60">
    <property type="entry name" value="Homeodomain-like"/>
    <property type="match status" value="1"/>
</dbReference>
<dbReference type="InterPro" id="IPR009057">
    <property type="entry name" value="Homeodomain-like_sf"/>
</dbReference>
<dbReference type="GO" id="GO:0000976">
    <property type="term" value="F:transcription cis-regulatory region binding"/>
    <property type="evidence" value="ECO:0007669"/>
    <property type="project" value="TreeGrafter"/>
</dbReference>
<feature type="domain" description="HTH tetR-type" evidence="3">
    <location>
        <begin position="58"/>
        <end position="118"/>
    </location>
</feature>
<dbReference type="Pfam" id="PF17920">
    <property type="entry name" value="TetR_C_16"/>
    <property type="match status" value="1"/>
</dbReference>
<dbReference type="PANTHER" id="PTHR30055">
    <property type="entry name" value="HTH-TYPE TRANSCRIPTIONAL REGULATOR RUTR"/>
    <property type="match status" value="1"/>
</dbReference>
<gene>
    <name evidence="4" type="ORF">NCTC13296_02673</name>
</gene>
<name>A0A379M0I1_9NOCA</name>
<dbReference type="InterPro" id="IPR001647">
    <property type="entry name" value="HTH_TetR"/>
</dbReference>
<evidence type="ECO:0000313" key="4">
    <source>
        <dbReference type="EMBL" id="SUE15809.1"/>
    </source>
</evidence>
<keyword evidence="1 2" id="KW-0238">DNA-binding</keyword>
<dbReference type="InterPro" id="IPR036271">
    <property type="entry name" value="Tet_transcr_reg_TetR-rel_C_sf"/>
</dbReference>
<dbReference type="AlphaFoldDB" id="A0A379M0I1"/>
<keyword evidence="5" id="KW-1185">Reference proteome</keyword>
<dbReference type="EMBL" id="UGVI01000001">
    <property type="protein sequence ID" value="SUE15809.1"/>
    <property type="molecule type" value="Genomic_DNA"/>
</dbReference>
<dbReference type="Pfam" id="PF00440">
    <property type="entry name" value="TetR_N"/>
    <property type="match status" value="1"/>
</dbReference>
<dbReference type="Gene3D" id="1.10.357.10">
    <property type="entry name" value="Tetracycline Repressor, domain 2"/>
    <property type="match status" value="1"/>
</dbReference>
<protein>
    <submittedName>
        <fullName evidence="4">Tetr family transcriptional regulator</fullName>
    </submittedName>
</protein>
<feature type="DNA-binding region" description="H-T-H motif" evidence="2">
    <location>
        <begin position="81"/>
        <end position="100"/>
    </location>
</feature>
<dbReference type="PRINTS" id="PR00455">
    <property type="entry name" value="HTHTETR"/>
</dbReference>
<organism evidence="4 5">
    <name type="scientific">Rhodococcus gordoniae</name>
    <dbReference type="NCBI Taxonomy" id="223392"/>
    <lineage>
        <taxon>Bacteria</taxon>
        <taxon>Bacillati</taxon>
        <taxon>Actinomycetota</taxon>
        <taxon>Actinomycetes</taxon>
        <taxon>Mycobacteriales</taxon>
        <taxon>Nocardiaceae</taxon>
        <taxon>Rhodococcus</taxon>
    </lineage>
</organism>
<dbReference type="PANTHER" id="PTHR30055:SF235">
    <property type="entry name" value="TRANSCRIPTIONAL REGULATORY PROTEIN"/>
    <property type="match status" value="1"/>
</dbReference>
<evidence type="ECO:0000256" key="1">
    <source>
        <dbReference type="ARBA" id="ARBA00023125"/>
    </source>
</evidence>
<dbReference type="GO" id="GO:0003700">
    <property type="term" value="F:DNA-binding transcription factor activity"/>
    <property type="evidence" value="ECO:0007669"/>
    <property type="project" value="TreeGrafter"/>
</dbReference>
<reference evidence="4 5" key="1">
    <citation type="submission" date="2018-06" db="EMBL/GenBank/DDBJ databases">
        <authorList>
            <consortium name="Pathogen Informatics"/>
            <person name="Doyle S."/>
        </authorList>
    </citation>
    <scope>NUCLEOTIDE SEQUENCE [LARGE SCALE GENOMIC DNA]</scope>
    <source>
        <strain evidence="4 5">NCTC13296</strain>
    </source>
</reference>
<dbReference type="PROSITE" id="PS50977">
    <property type="entry name" value="HTH_TETR_2"/>
    <property type="match status" value="1"/>
</dbReference>